<reference evidence="1 2" key="1">
    <citation type="submission" date="2023-02" db="EMBL/GenBank/DDBJ databases">
        <title>LHISI_Scaffold_Assembly.</title>
        <authorList>
            <person name="Stuart O.P."/>
            <person name="Cleave R."/>
            <person name="Magrath M.J.L."/>
            <person name="Mikheyev A.S."/>
        </authorList>
    </citation>
    <scope>NUCLEOTIDE SEQUENCE [LARGE SCALE GENOMIC DNA]</scope>
    <source>
        <strain evidence="1">Daus_M_001</strain>
        <tissue evidence="1">Leg muscle</tissue>
    </source>
</reference>
<dbReference type="EMBL" id="JARBHB010000007">
    <property type="protein sequence ID" value="KAJ8879987.1"/>
    <property type="molecule type" value="Genomic_DNA"/>
</dbReference>
<evidence type="ECO:0000313" key="1">
    <source>
        <dbReference type="EMBL" id="KAJ8879987.1"/>
    </source>
</evidence>
<name>A0ABQ9H6V0_9NEOP</name>
<proteinExistence type="predicted"/>
<keyword evidence="2" id="KW-1185">Reference proteome</keyword>
<evidence type="ECO:0000313" key="2">
    <source>
        <dbReference type="Proteomes" id="UP001159363"/>
    </source>
</evidence>
<organism evidence="1 2">
    <name type="scientific">Dryococelus australis</name>
    <dbReference type="NCBI Taxonomy" id="614101"/>
    <lineage>
        <taxon>Eukaryota</taxon>
        <taxon>Metazoa</taxon>
        <taxon>Ecdysozoa</taxon>
        <taxon>Arthropoda</taxon>
        <taxon>Hexapoda</taxon>
        <taxon>Insecta</taxon>
        <taxon>Pterygota</taxon>
        <taxon>Neoptera</taxon>
        <taxon>Polyneoptera</taxon>
        <taxon>Phasmatodea</taxon>
        <taxon>Verophasmatodea</taxon>
        <taxon>Anareolatae</taxon>
        <taxon>Phasmatidae</taxon>
        <taxon>Eurycanthinae</taxon>
        <taxon>Dryococelus</taxon>
    </lineage>
</organism>
<sequence length="65" mass="7379">MNCTKLIACSSAECERGFGLMNIIKQTFNTTCIFANVHQTAWTIPQRLEPLALRFNMVEIAPFSR</sequence>
<gene>
    <name evidence="1" type="ORF">PR048_020608</name>
</gene>
<comment type="caution">
    <text evidence="1">The sequence shown here is derived from an EMBL/GenBank/DDBJ whole genome shotgun (WGS) entry which is preliminary data.</text>
</comment>
<protein>
    <submittedName>
        <fullName evidence="1">Uncharacterized protein</fullName>
    </submittedName>
</protein>
<dbReference type="Proteomes" id="UP001159363">
    <property type="component" value="Chromosome 6"/>
</dbReference>
<accession>A0ABQ9H6V0</accession>